<protein>
    <submittedName>
        <fullName evidence="1">Uncharacterized protein</fullName>
    </submittedName>
</protein>
<dbReference type="Proteomes" id="UP001229421">
    <property type="component" value="Unassembled WGS sequence"/>
</dbReference>
<sequence>MYRSNPWGVLHHPNPITVTHHRRSAKPNPKQIESMGVCGAVRGVDETVLRWWWRLSETGEGDEDVWVVRSDE</sequence>
<gene>
    <name evidence="1" type="ORF">QVD17_36265</name>
</gene>
<reference evidence="1" key="1">
    <citation type="journal article" date="2023" name="bioRxiv">
        <title>Improved chromosome-level genome assembly for marigold (Tagetes erecta).</title>
        <authorList>
            <person name="Jiang F."/>
            <person name="Yuan L."/>
            <person name="Wang S."/>
            <person name="Wang H."/>
            <person name="Xu D."/>
            <person name="Wang A."/>
            <person name="Fan W."/>
        </authorList>
    </citation>
    <scope>NUCLEOTIDE SEQUENCE</scope>
    <source>
        <strain evidence="1">WSJ</strain>
        <tissue evidence="1">Leaf</tissue>
    </source>
</reference>
<name>A0AAD8JW08_TARER</name>
<proteinExistence type="predicted"/>
<comment type="caution">
    <text evidence="1">The sequence shown here is derived from an EMBL/GenBank/DDBJ whole genome shotgun (WGS) entry which is preliminary data.</text>
</comment>
<dbReference type="AlphaFoldDB" id="A0AAD8JW08"/>
<organism evidence="1 2">
    <name type="scientific">Tagetes erecta</name>
    <name type="common">African marigold</name>
    <dbReference type="NCBI Taxonomy" id="13708"/>
    <lineage>
        <taxon>Eukaryota</taxon>
        <taxon>Viridiplantae</taxon>
        <taxon>Streptophyta</taxon>
        <taxon>Embryophyta</taxon>
        <taxon>Tracheophyta</taxon>
        <taxon>Spermatophyta</taxon>
        <taxon>Magnoliopsida</taxon>
        <taxon>eudicotyledons</taxon>
        <taxon>Gunneridae</taxon>
        <taxon>Pentapetalae</taxon>
        <taxon>asterids</taxon>
        <taxon>campanulids</taxon>
        <taxon>Asterales</taxon>
        <taxon>Asteraceae</taxon>
        <taxon>Asteroideae</taxon>
        <taxon>Heliantheae alliance</taxon>
        <taxon>Tageteae</taxon>
        <taxon>Tagetes</taxon>
    </lineage>
</organism>
<keyword evidence="2" id="KW-1185">Reference proteome</keyword>
<accession>A0AAD8JW08</accession>
<evidence type="ECO:0000313" key="2">
    <source>
        <dbReference type="Proteomes" id="UP001229421"/>
    </source>
</evidence>
<dbReference type="EMBL" id="JAUHHV010000010">
    <property type="protein sequence ID" value="KAK1409736.1"/>
    <property type="molecule type" value="Genomic_DNA"/>
</dbReference>
<evidence type="ECO:0000313" key="1">
    <source>
        <dbReference type="EMBL" id="KAK1409736.1"/>
    </source>
</evidence>